<organism evidence="2 3">
    <name type="scientific">Aspergillus fijiensis CBS 313.89</name>
    <dbReference type="NCBI Taxonomy" id="1448319"/>
    <lineage>
        <taxon>Eukaryota</taxon>
        <taxon>Fungi</taxon>
        <taxon>Dikarya</taxon>
        <taxon>Ascomycota</taxon>
        <taxon>Pezizomycotina</taxon>
        <taxon>Eurotiomycetes</taxon>
        <taxon>Eurotiomycetidae</taxon>
        <taxon>Eurotiales</taxon>
        <taxon>Aspergillaceae</taxon>
        <taxon>Aspergillus</taxon>
    </lineage>
</organism>
<dbReference type="InterPro" id="IPR000182">
    <property type="entry name" value="GNAT_dom"/>
</dbReference>
<protein>
    <submittedName>
        <fullName evidence="2">Acyl-CoA N-acyltransferase</fullName>
    </submittedName>
</protein>
<dbReference type="PROSITE" id="PS51186">
    <property type="entry name" value="GNAT"/>
    <property type="match status" value="1"/>
</dbReference>
<reference evidence="2 3" key="1">
    <citation type="submission" date="2018-02" db="EMBL/GenBank/DDBJ databases">
        <title>The genomes of Aspergillus section Nigri reveals drivers in fungal speciation.</title>
        <authorList>
            <consortium name="DOE Joint Genome Institute"/>
            <person name="Vesth T.C."/>
            <person name="Nybo J."/>
            <person name="Theobald S."/>
            <person name="Brandl J."/>
            <person name="Frisvad J.C."/>
            <person name="Nielsen K.F."/>
            <person name="Lyhne E.K."/>
            <person name="Kogle M.E."/>
            <person name="Kuo A."/>
            <person name="Riley R."/>
            <person name="Clum A."/>
            <person name="Nolan M."/>
            <person name="Lipzen A."/>
            <person name="Salamov A."/>
            <person name="Henrissat B."/>
            <person name="Wiebenga A."/>
            <person name="De vries R.P."/>
            <person name="Grigoriev I.V."/>
            <person name="Mortensen U.H."/>
            <person name="Andersen M.R."/>
            <person name="Baker S.E."/>
        </authorList>
    </citation>
    <scope>NUCLEOTIDE SEQUENCE [LARGE SCALE GENOMIC DNA]</scope>
    <source>
        <strain evidence="2 3">CBS 313.89</strain>
    </source>
</reference>
<dbReference type="CDD" id="cd04301">
    <property type="entry name" value="NAT_SF"/>
    <property type="match status" value="1"/>
</dbReference>
<gene>
    <name evidence="2" type="ORF">BO72DRAFT_523582</name>
</gene>
<accession>A0A8G1S1H2</accession>
<keyword evidence="2" id="KW-0808">Transferase</keyword>
<evidence type="ECO:0000259" key="1">
    <source>
        <dbReference type="PROSITE" id="PS51186"/>
    </source>
</evidence>
<proteinExistence type="predicted"/>
<dbReference type="Pfam" id="PF00583">
    <property type="entry name" value="Acetyltransf_1"/>
    <property type="match status" value="1"/>
</dbReference>
<feature type="domain" description="N-acetyltransferase" evidence="1">
    <location>
        <begin position="1"/>
        <end position="166"/>
    </location>
</feature>
<sequence>MPWRPLHPTDLPALTTIANQIHQSLPERPEIFAERIRLFPQGCWALEAGDDGQLVGYAISHPIRAGQPPALDTLLGRIAPDADQYYIHDVAVLPRVRGRGLAAEGVRRLLEVAGRYRYQTTGLVSVYGTEGFWGRFGFRVVEVGEELRGKVAGYGGEAVFLVRRNGGVEGFV</sequence>
<name>A0A8G1S1H2_9EURO</name>
<keyword evidence="2" id="KW-0012">Acyltransferase</keyword>
<dbReference type="GO" id="GO:0016747">
    <property type="term" value="F:acyltransferase activity, transferring groups other than amino-acyl groups"/>
    <property type="evidence" value="ECO:0007669"/>
    <property type="project" value="InterPro"/>
</dbReference>
<dbReference type="SUPFAM" id="SSF55729">
    <property type="entry name" value="Acyl-CoA N-acyltransferases (Nat)"/>
    <property type="match status" value="1"/>
</dbReference>
<dbReference type="RefSeq" id="XP_040806809.1">
    <property type="nucleotide sequence ID" value="XM_040949788.1"/>
</dbReference>
<evidence type="ECO:0000313" key="2">
    <source>
        <dbReference type="EMBL" id="RAK82799.1"/>
    </source>
</evidence>
<dbReference type="VEuPathDB" id="FungiDB:BO72DRAFT_523582"/>
<dbReference type="GeneID" id="63867123"/>
<keyword evidence="3" id="KW-1185">Reference proteome</keyword>
<dbReference type="OrthoDB" id="2445945at2759"/>
<evidence type="ECO:0000313" key="3">
    <source>
        <dbReference type="Proteomes" id="UP000249789"/>
    </source>
</evidence>
<dbReference type="EMBL" id="KZ824621">
    <property type="protein sequence ID" value="RAK82799.1"/>
    <property type="molecule type" value="Genomic_DNA"/>
</dbReference>
<dbReference type="InterPro" id="IPR016181">
    <property type="entry name" value="Acyl_CoA_acyltransferase"/>
</dbReference>
<dbReference type="AlphaFoldDB" id="A0A8G1S1H2"/>
<dbReference type="Gene3D" id="3.40.630.30">
    <property type="match status" value="1"/>
</dbReference>
<dbReference type="Proteomes" id="UP000249789">
    <property type="component" value="Unassembled WGS sequence"/>
</dbReference>